<dbReference type="AlphaFoldDB" id="A0AA37T8S9"/>
<feature type="domain" description="Dynamin N-terminal" evidence="1">
    <location>
        <begin position="107"/>
        <end position="177"/>
    </location>
</feature>
<dbReference type="Pfam" id="PF00350">
    <property type="entry name" value="Dynamin_N"/>
    <property type="match status" value="1"/>
</dbReference>
<organism evidence="2 3">
    <name type="scientific">Marinibactrum halimedae</name>
    <dbReference type="NCBI Taxonomy" id="1444977"/>
    <lineage>
        <taxon>Bacteria</taxon>
        <taxon>Pseudomonadati</taxon>
        <taxon>Pseudomonadota</taxon>
        <taxon>Gammaproteobacteria</taxon>
        <taxon>Cellvibrionales</taxon>
        <taxon>Cellvibrionaceae</taxon>
        <taxon>Marinibactrum</taxon>
    </lineage>
</organism>
<evidence type="ECO:0000313" key="3">
    <source>
        <dbReference type="Proteomes" id="UP001156870"/>
    </source>
</evidence>
<dbReference type="InterPro" id="IPR051943">
    <property type="entry name" value="TRAFAC_Dynamin-like_GTPase"/>
</dbReference>
<name>A0AA37T8S9_9GAMM</name>
<dbReference type="PANTHER" id="PTHR43681">
    <property type="entry name" value="TRANSMEMBRANE GTPASE FZO"/>
    <property type="match status" value="1"/>
</dbReference>
<dbReference type="SUPFAM" id="SSF52540">
    <property type="entry name" value="P-loop containing nucleoside triphosphate hydrolases"/>
    <property type="match status" value="1"/>
</dbReference>
<dbReference type="Gene3D" id="3.40.50.300">
    <property type="entry name" value="P-loop containing nucleotide triphosphate hydrolases"/>
    <property type="match status" value="1"/>
</dbReference>
<dbReference type="InterPro" id="IPR027417">
    <property type="entry name" value="P-loop_NTPase"/>
</dbReference>
<proteinExistence type="predicted"/>
<dbReference type="EMBL" id="BSPD01000065">
    <property type="protein sequence ID" value="GLS27058.1"/>
    <property type="molecule type" value="Genomic_DNA"/>
</dbReference>
<reference evidence="2 3" key="1">
    <citation type="journal article" date="2014" name="Int. J. Syst. Evol. Microbiol.">
        <title>Complete genome sequence of Corynebacterium casei LMG S-19264T (=DSM 44701T), isolated from a smear-ripened cheese.</title>
        <authorList>
            <consortium name="US DOE Joint Genome Institute (JGI-PGF)"/>
            <person name="Walter F."/>
            <person name="Albersmeier A."/>
            <person name="Kalinowski J."/>
            <person name="Ruckert C."/>
        </authorList>
    </citation>
    <scope>NUCLEOTIDE SEQUENCE [LARGE SCALE GENOMIC DNA]</scope>
    <source>
        <strain evidence="2 3">NBRC 110095</strain>
    </source>
</reference>
<accession>A0AA37T8S9</accession>
<dbReference type="PANTHER" id="PTHR43681:SF1">
    <property type="entry name" value="SARCALUMENIN"/>
    <property type="match status" value="1"/>
</dbReference>
<protein>
    <recommendedName>
        <fullName evidence="1">Dynamin N-terminal domain-containing protein</fullName>
    </recommendedName>
</protein>
<evidence type="ECO:0000259" key="1">
    <source>
        <dbReference type="Pfam" id="PF00350"/>
    </source>
</evidence>
<evidence type="ECO:0000313" key="2">
    <source>
        <dbReference type="EMBL" id="GLS27058.1"/>
    </source>
</evidence>
<keyword evidence="3" id="KW-1185">Reference proteome</keyword>
<gene>
    <name evidence="2" type="ORF">GCM10007877_27770</name>
</gene>
<dbReference type="InterPro" id="IPR045063">
    <property type="entry name" value="Dynamin_N"/>
</dbReference>
<comment type="caution">
    <text evidence="2">The sequence shown here is derived from an EMBL/GenBank/DDBJ whole genome shotgun (WGS) entry which is preliminary data.</text>
</comment>
<sequence length="567" mass="64303">MCATEIGFDQEVPSNTLQLLPIETRRGATSLNAFKRIPKHWVTIHFDATSPASVQDAVGRIADCKYVSESEARALGFNCSMLNRHPQDIHKVEIPAWRFAKINLNHPLFELGLKLIDTPGLNALGNEPELTLSTLPEAQAVVFMLSADAPISATDKATWRDYISSEDNSKILVVLNKIDSLWEDLSSDAAIEASIQTVRTTTALTFGLSLQQVMPVSAKQAILAKASNDKARLKRSAFGEFESVLTEQLVQKHKTLCKHALIEDAIALIHQTRDQLSKRLFEQDSLLASLQQEPEETNQQSLEEIRANIKHLHRKVHQEALLLKSYQRLLNRQFTSLSEVFDHKQQDKVFNCLQNAASDPESFLRTGLHACFAQIHLNLQKLAAEATHANRLLADIYQRPKNPPERALLKSRLLKLGRRQRQFLEIKHRSEHYLEHLLETSSVEESIVRHFLLSVSQEVRHFIIDLNDGLETWYKQALTPLAYPNYYQKQLLQKELLNLSRVAKTENPRQEQARTMRLEISHQEGALHTLNALIRDIDTLELVSKPNDNVLPLTMARSTPEKKAAKG</sequence>
<dbReference type="Proteomes" id="UP001156870">
    <property type="component" value="Unassembled WGS sequence"/>
</dbReference>